<keyword evidence="1" id="KW-0812">Transmembrane</keyword>
<name>A0A0A5GE37_9BACI</name>
<reference evidence="2 3" key="1">
    <citation type="submission" date="2013-08" db="EMBL/GenBank/DDBJ databases">
        <authorList>
            <person name="Huang J."/>
            <person name="Wang G."/>
        </authorList>
    </citation>
    <scope>NUCLEOTIDE SEQUENCE [LARGE SCALE GENOMIC DNA]</scope>
    <source>
        <strain evidence="2 3">BH030004</strain>
    </source>
</reference>
<protein>
    <submittedName>
        <fullName evidence="2">Uncharacterized protein</fullName>
    </submittedName>
</protein>
<comment type="caution">
    <text evidence="2">The sequence shown here is derived from an EMBL/GenBank/DDBJ whole genome shotgun (WGS) entry which is preliminary data.</text>
</comment>
<keyword evidence="1" id="KW-0472">Membrane</keyword>
<keyword evidence="3" id="KW-1185">Reference proteome</keyword>
<evidence type="ECO:0000256" key="1">
    <source>
        <dbReference type="SAM" id="Phobius"/>
    </source>
</evidence>
<dbReference type="AlphaFoldDB" id="A0A0A5GE37"/>
<keyword evidence="1" id="KW-1133">Transmembrane helix</keyword>
<proteinExistence type="predicted"/>
<feature type="transmembrane region" description="Helical" evidence="1">
    <location>
        <begin position="12"/>
        <end position="29"/>
    </location>
</feature>
<dbReference type="Proteomes" id="UP000030403">
    <property type="component" value="Unassembled WGS sequence"/>
</dbReference>
<gene>
    <name evidence="2" type="ORF">N783_20995</name>
</gene>
<sequence>MLTYDVAMNEIQRFIAFMSTIFGILLNNGTRVSFFKQNFIASCT</sequence>
<evidence type="ECO:0000313" key="2">
    <source>
        <dbReference type="EMBL" id="KGX90269.1"/>
    </source>
</evidence>
<accession>A0A0A5GE37</accession>
<dbReference type="STRING" id="1385511.GCA_000425225_02218"/>
<evidence type="ECO:0000313" key="3">
    <source>
        <dbReference type="Proteomes" id="UP000030403"/>
    </source>
</evidence>
<dbReference type="EMBL" id="AVPF01000008">
    <property type="protein sequence ID" value="KGX90269.1"/>
    <property type="molecule type" value="Genomic_DNA"/>
</dbReference>
<organism evidence="2 3">
    <name type="scientific">Pontibacillus marinus BH030004 = DSM 16465</name>
    <dbReference type="NCBI Taxonomy" id="1385511"/>
    <lineage>
        <taxon>Bacteria</taxon>
        <taxon>Bacillati</taxon>
        <taxon>Bacillota</taxon>
        <taxon>Bacilli</taxon>
        <taxon>Bacillales</taxon>
        <taxon>Bacillaceae</taxon>
        <taxon>Pontibacillus</taxon>
    </lineage>
</organism>